<dbReference type="InterPro" id="IPR009057">
    <property type="entry name" value="Homeodomain-like_sf"/>
</dbReference>
<sequence>MDKKTIQKRRLMGYFIDATIKIMEEEGIENVTIRKVADEAGYNSATLYNYFSNLDHLILFASMKYLKEYTEALTSYVSTAKSNKEKFFLIWECFCKYSFSNPKIYNLIFFSEFSNCLTDIIKEYYSIFPDELGSSEELNFMLLGDNIYSRSYSIIKVYLGNYDLSDEEIYKINEMTVLIHEGMLRKFLRKDPIYSVEESVDRTMEYIRYIVDSYLK</sequence>
<organism evidence="2 3">
    <name type="scientific">Clostridium cadaveris</name>
    <dbReference type="NCBI Taxonomy" id="1529"/>
    <lineage>
        <taxon>Bacteria</taxon>
        <taxon>Bacillati</taxon>
        <taxon>Bacillota</taxon>
        <taxon>Clostridia</taxon>
        <taxon>Eubacteriales</taxon>
        <taxon>Clostridiaceae</taxon>
        <taxon>Clostridium</taxon>
    </lineage>
</organism>
<accession>A0A1I2K1M8</accession>
<dbReference type="GO" id="GO:0003677">
    <property type="term" value="F:DNA binding"/>
    <property type="evidence" value="ECO:0007669"/>
    <property type="project" value="UniProtKB-UniRule"/>
</dbReference>
<evidence type="ECO:0000313" key="3">
    <source>
        <dbReference type="Proteomes" id="UP000182135"/>
    </source>
</evidence>
<dbReference type="PRINTS" id="PR00455">
    <property type="entry name" value="HTHTETR"/>
</dbReference>
<dbReference type="AlphaFoldDB" id="A0A1I2K1M8"/>
<dbReference type="InterPro" id="IPR001647">
    <property type="entry name" value="HTH_TetR"/>
</dbReference>
<dbReference type="PROSITE" id="PS50977">
    <property type="entry name" value="HTH_TETR_2"/>
    <property type="match status" value="1"/>
</dbReference>
<dbReference type="SUPFAM" id="SSF46689">
    <property type="entry name" value="Homeodomain-like"/>
    <property type="match status" value="1"/>
</dbReference>
<gene>
    <name evidence="2" type="ORF">SAMN04487885_103188</name>
</gene>
<dbReference type="RefSeq" id="WP_027640043.1">
    <property type="nucleotide sequence ID" value="NZ_FOOE01000003.1"/>
</dbReference>
<evidence type="ECO:0000256" key="1">
    <source>
        <dbReference type="ARBA" id="ARBA00023125"/>
    </source>
</evidence>
<dbReference type="OrthoDB" id="5366068at2"/>
<keyword evidence="3" id="KW-1185">Reference proteome</keyword>
<keyword evidence="1" id="KW-0238">DNA-binding</keyword>
<dbReference type="EMBL" id="FOOE01000003">
    <property type="protein sequence ID" value="SFF58926.1"/>
    <property type="molecule type" value="Genomic_DNA"/>
</dbReference>
<evidence type="ECO:0000313" key="2">
    <source>
        <dbReference type="EMBL" id="SFF58926.1"/>
    </source>
</evidence>
<dbReference type="Proteomes" id="UP000182135">
    <property type="component" value="Unassembled WGS sequence"/>
</dbReference>
<dbReference type="Gene3D" id="1.10.357.10">
    <property type="entry name" value="Tetracycline Repressor, domain 2"/>
    <property type="match status" value="1"/>
</dbReference>
<dbReference type="STRING" id="1529.SAMN04487885_103188"/>
<dbReference type="Pfam" id="PF00440">
    <property type="entry name" value="TetR_N"/>
    <property type="match status" value="1"/>
</dbReference>
<protein>
    <submittedName>
        <fullName evidence="2">Transcriptional regulator, TetR family</fullName>
    </submittedName>
</protein>
<dbReference type="eggNOG" id="COG1309">
    <property type="taxonomic scope" value="Bacteria"/>
</dbReference>
<name>A0A1I2K1M8_9CLOT</name>
<proteinExistence type="predicted"/>
<reference evidence="2 3" key="1">
    <citation type="submission" date="2016-10" db="EMBL/GenBank/DDBJ databases">
        <authorList>
            <person name="de Groot N.N."/>
        </authorList>
    </citation>
    <scope>NUCLEOTIDE SEQUENCE [LARGE SCALE GENOMIC DNA]</scope>
    <source>
        <strain evidence="2 3">NLAE-zl-G419</strain>
    </source>
</reference>